<keyword evidence="3" id="KW-1185">Reference proteome</keyword>
<dbReference type="RefSeq" id="WP_168058617.1">
    <property type="nucleotide sequence ID" value="NZ_VTOW01000001.1"/>
</dbReference>
<dbReference type="Proteomes" id="UP000534783">
    <property type="component" value="Unassembled WGS sequence"/>
</dbReference>
<dbReference type="PANTHER" id="PTHR43664">
    <property type="entry name" value="MONOAMINE OXIDASE-RELATED"/>
    <property type="match status" value="1"/>
</dbReference>
<dbReference type="SUPFAM" id="SSF54637">
    <property type="entry name" value="Thioesterase/thiol ester dehydrase-isomerase"/>
    <property type="match status" value="1"/>
</dbReference>
<dbReference type="EMBL" id="VTOW01000001">
    <property type="protein sequence ID" value="NKE70362.1"/>
    <property type="molecule type" value="Genomic_DNA"/>
</dbReference>
<accession>A0A7X6DNA7</accession>
<name>A0A7X6DNA7_9BACT</name>
<dbReference type="InterPro" id="IPR002539">
    <property type="entry name" value="MaoC-like_dom"/>
</dbReference>
<dbReference type="InterPro" id="IPR029069">
    <property type="entry name" value="HotDog_dom_sf"/>
</dbReference>
<dbReference type="PANTHER" id="PTHR43664:SF1">
    <property type="entry name" value="BETA-METHYLMALYL-COA DEHYDRATASE"/>
    <property type="match status" value="1"/>
</dbReference>
<comment type="caution">
    <text evidence="2">The sequence shown here is derived from an EMBL/GenBank/DDBJ whole genome shotgun (WGS) entry which is preliminary data.</text>
</comment>
<dbReference type="Pfam" id="PF01575">
    <property type="entry name" value="MaoC_dehydratas"/>
    <property type="match status" value="1"/>
</dbReference>
<reference evidence="2 3" key="1">
    <citation type="journal article" date="2020" name="Nature">
        <title>Bacterial chemolithoautotrophy via manganese oxidation.</title>
        <authorList>
            <person name="Yu H."/>
            <person name="Leadbetter J.R."/>
        </authorList>
    </citation>
    <scope>NUCLEOTIDE SEQUENCE [LARGE SCALE GENOMIC DNA]</scope>
    <source>
        <strain evidence="2 3">Mn-1</strain>
    </source>
</reference>
<dbReference type="Gene3D" id="3.10.129.10">
    <property type="entry name" value="Hotdog Thioesterase"/>
    <property type="match status" value="1"/>
</dbReference>
<gene>
    <name evidence="2" type="ORF">MNODULE_06375</name>
</gene>
<evidence type="ECO:0000313" key="3">
    <source>
        <dbReference type="Proteomes" id="UP000534783"/>
    </source>
</evidence>
<dbReference type="InterPro" id="IPR052342">
    <property type="entry name" value="MCH/BMMD"/>
</dbReference>
<proteinExistence type="predicted"/>
<feature type="domain" description="MaoC-like" evidence="1">
    <location>
        <begin position="11"/>
        <end position="123"/>
    </location>
</feature>
<organism evidence="2 3">
    <name type="scientific">Candidatus Manganitrophus noduliformans</name>
    <dbReference type="NCBI Taxonomy" id="2606439"/>
    <lineage>
        <taxon>Bacteria</taxon>
        <taxon>Pseudomonadati</taxon>
        <taxon>Nitrospirota</taxon>
        <taxon>Nitrospiria</taxon>
        <taxon>Candidatus Troglogloeales</taxon>
        <taxon>Candidatus Manganitrophaceae</taxon>
        <taxon>Candidatus Manganitrophus</taxon>
    </lineage>
</organism>
<protein>
    <submittedName>
        <fullName evidence="2">Acyl dehydratase</fullName>
    </submittedName>
</protein>
<dbReference type="AlphaFoldDB" id="A0A7X6DNA7"/>
<evidence type="ECO:0000259" key="1">
    <source>
        <dbReference type="Pfam" id="PF01575"/>
    </source>
</evidence>
<sequence length="155" mass="17505">MTRRFFDDFEVGERFTTEARTITENDIVQFADLSGDHHRLHLDEAYAKKTPFGGRIAHGLLGLSIASGLWVRLGLLEEGVIAFLGLAWKFIAPVRIGDAVHADVIVKEKRPSRKPDRGILTLEAAVLNQRNETVQEGSWTLLLKRRQEKRSSRSV</sequence>
<evidence type="ECO:0000313" key="2">
    <source>
        <dbReference type="EMBL" id="NKE70362.1"/>
    </source>
</evidence>